<accession>A0A1H3PZG3</accession>
<dbReference type="InterPro" id="IPR013766">
    <property type="entry name" value="Thioredoxin_domain"/>
</dbReference>
<dbReference type="Proteomes" id="UP000242415">
    <property type="component" value="Unassembled WGS sequence"/>
</dbReference>
<feature type="compositionally biased region" description="Low complexity" evidence="1">
    <location>
        <begin position="41"/>
        <end position="50"/>
    </location>
</feature>
<dbReference type="Pfam" id="PF00085">
    <property type="entry name" value="Thioredoxin"/>
    <property type="match status" value="1"/>
</dbReference>
<feature type="domain" description="Thioredoxin" evidence="2">
    <location>
        <begin position="66"/>
        <end position="192"/>
    </location>
</feature>
<feature type="compositionally biased region" description="Low complexity" evidence="1">
    <location>
        <begin position="57"/>
        <end position="76"/>
    </location>
</feature>
<dbReference type="GO" id="GO:0016853">
    <property type="term" value="F:isomerase activity"/>
    <property type="evidence" value="ECO:0007669"/>
    <property type="project" value="UniProtKB-KW"/>
</dbReference>
<evidence type="ECO:0000256" key="1">
    <source>
        <dbReference type="SAM" id="MobiDB-lite"/>
    </source>
</evidence>
<protein>
    <submittedName>
        <fullName evidence="3">Thiol-disulfide isomerase or thioredoxin</fullName>
    </submittedName>
</protein>
<evidence type="ECO:0000313" key="3">
    <source>
        <dbReference type="EMBL" id="SDZ06301.1"/>
    </source>
</evidence>
<dbReference type="PROSITE" id="PS51352">
    <property type="entry name" value="THIOREDOXIN_2"/>
    <property type="match status" value="1"/>
</dbReference>
<feature type="region of interest" description="Disordered" evidence="1">
    <location>
        <begin position="39"/>
        <end position="86"/>
    </location>
</feature>
<gene>
    <name evidence="3" type="ORF">SAMN05444365_105119</name>
</gene>
<dbReference type="AlphaFoldDB" id="A0A1H3PZG3"/>
<dbReference type="CDD" id="cd02947">
    <property type="entry name" value="TRX_family"/>
    <property type="match status" value="1"/>
</dbReference>
<dbReference type="OrthoDB" id="1495530at2"/>
<dbReference type="SUPFAM" id="SSF52833">
    <property type="entry name" value="Thioredoxin-like"/>
    <property type="match status" value="1"/>
</dbReference>
<evidence type="ECO:0000313" key="4">
    <source>
        <dbReference type="Proteomes" id="UP000242415"/>
    </source>
</evidence>
<keyword evidence="4" id="KW-1185">Reference proteome</keyword>
<name>A0A1H3PZG3_9ACTN</name>
<organism evidence="3 4">
    <name type="scientific">Micromonospora pattaloongensis</name>
    <dbReference type="NCBI Taxonomy" id="405436"/>
    <lineage>
        <taxon>Bacteria</taxon>
        <taxon>Bacillati</taxon>
        <taxon>Actinomycetota</taxon>
        <taxon>Actinomycetes</taxon>
        <taxon>Micromonosporales</taxon>
        <taxon>Micromonosporaceae</taxon>
        <taxon>Micromonospora</taxon>
    </lineage>
</organism>
<dbReference type="EMBL" id="FNPH01000005">
    <property type="protein sequence ID" value="SDZ06301.1"/>
    <property type="molecule type" value="Genomic_DNA"/>
</dbReference>
<evidence type="ECO:0000259" key="2">
    <source>
        <dbReference type="PROSITE" id="PS51352"/>
    </source>
</evidence>
<reference evidence="4" key="1">
    <citation type="submission" date="2016-10" db="EMBL/GenBank/DDBJ databases">
        <authorList>
            <person name="Varghese N."/>
            <person name="Submissions S."/>
        </authorList>
    </citation>
    <scope>NUCLEOTIDE SEQUENCE [LARGE SCALE GENOMIC DNA]</scope>
    <source>
        <strain evidence="4">DSM 45245</strain>
    </source>
</reference>
<sequence>MTGLLVAALVLAGATAFGLWRRSRAGRLRAVATVTPHRRAATMPDAATTPDVHRATPDPAAAAPDGTTADPAPAADAHGRTPGRAATDTVPPELLAGLGVEAGVPVTLLQFSSAFCAPCRATRRVLTEVTGVLDGVRHVEVDAESHLDAVRALKVWRTPTVLVVDGEGRIVQRASGVPAKAQVIAALAPLLAPARP</sequence>
<dbReference type="Gene3D" id="3.40.30.10">
    <property type="entry name" value="Glutaredoxin"/>
    <property type="match status" value="1"/>
</dbReference>
<keyword evidence="3" id="KW-0413">Isomerase</keyword>
<dbReference type="STRING" id="405436.SAMN05444365_105119"/>
<dbReference type="InterPro" id="IPR036249">
    <property type="entry name" value="Thioredoxin-like_sf"/>
</dbReference>
<proteinExistence type="predicted"/>